<evidence type="ECO:0000259" key="6">
    <source>
        <dbReference type="Pfam" id="PF25151"/>
    </source>
</evidence>
<dbReference type="InterPro" id="IPR011989">
    <property type="entry name" value="ARM-like"/>
</dbReference>
<dbReference type="Pfam" id="PF25151">
    <property type="entry name" value="TPR_Trm732_C"/>
    <property type="match status" value="1"/>
</dbReference>
<evidence type="ECO:0000256" key="3">
    <source>
        <dbReference type="ARBA" id="ARBA00035698"/>
    </source>
</evidence>
<evidence type="ECO:0000313" key="7">
    <source>
        <dbReference type="EMBL" id="KAB7493919.1"/>
    </source>
</evidence>
<dbReference type="InterPro" id="IPR056843">
    <property type="entry name" value="THADA-like_TPR"/>
</dbReference>
<dbReference type="Proteomes" id="UP000326759">
    <property type="component" value="Unassembled WGS sequence"/>
</dbReference>
<feature type="domain" description="tRNA (32-2'-O)-methyltransferase regulator THADA-like TPR repeats region" evidence="5">
    <location>
        <begin position="393"/>
        <end position="642"/>
    </location>
</feature>
<protein>
    <recommendedName>
        <fullName evidence="3">tRNA (32-2'-O)-methyltransferase regulator THADA</fullName>
    </recommendedName>
</protein>
<dbReference type="OrthoDB" id="73997at2759"/>
<dbReference type="EMBL" id="SEYY01024766">
    <property type="protein sequence ID" value="KAB7493919.1"/>
    <property type="molecule type" value="Genomic_DNA"/>
</dbReference>
<dbReference type="PANTHER" id="PTHR14387">
    <property type="entry name" value="THADA/DEATH RECEPTOR INTERACTING PROTEIN"/>
    <property type="match status" value="1"/>
</dbReference>
<sequence>SLQLLSTRFSSQYFPLVKTIFTSDSDGKNATANKLILLVENNELIILKTEQSSNVEIYHKIFETSVNFLIKQWKYSRSYQTTTAETNEIFQFAQQVVRYLTIFMEKRNNLEHNGSDTTKSLFHCLLEIISAEVTPLDLRISCGLLLNHIMLKDHDYSVIFEKAFCSKYPFDNVETVGILSVFHGLLCHIDGKLLFSLGSSDIIEEKENDRELASKMLNRVCHVINTAQIGSVAVLGARTLNLLMVKLLDCFRKENMIKKIYYLSYSIHSNNSRKIQDALWFLWDHYLDCVKHIARETFTVFINLQIIVNEEQAMSYFHNLSCSFVKSLQQQRSSSILSYLVPFVGVCSMLETDTSIVNILLKQLSDPFHSTQASNLLETLFTKHYSEVENNEWYQFWLTAFFSNFSKESLVYGFESLLGKLLQIGKNTVNPISLITNRGTLTDDDICLLMICTKLQIKNFWKEEEEGTLLWKGILSYEHLNNALTRGDETLCILTFSLLAENPKSTELFNERELKLIMNILKQNIVSQNPSFRQKLLHNFKKVFNRIKCGISSKFKKSTSLDENSQRLKNIHLEFVCNLFIYLKSNLFNGANYSRRSLSLLILEPLFDLLEEEAFLHLKGELFTSDLAGTLLLCLSDSYEANKQLALKHLLRIITGTNFFANKSKTEALLDSAWILASSSKPPDSMTANYILKFLLNLTPIGLCDEEIPSPTENRRLVACWCILKKIEAEYNVAKKSILKASVSGPMYGLLLCLRGLISDLNENEIKSMEQYWSKLFQEIVKICNYIASTSLGVVKNASPEGFLPVEKDCSEIYSETVRGSFTAQECNFIEEKKPLTEEELIKAQGITAQMVLLCGWRSIKEIALLYGLLVQGSPSFPDSLMLMSVDDVKSIGNILMTLLTETKHRGAFEQTYNGFEMVCATLWKCSDKEMNKLPSIWLNDTLTVIQSADENNRLCATRRSAGIPFIVQAIVSSEPSVLLGSCLKNTMSSLLTLAASDSQLETRVHALNILRALYRDTRIGEEVLPYVSDGVKVALDGYKSKSWSVRNSSSLMFSSIVTRMFGVKKTQEDLHSKNAVSALVFFKRYPELYDFILENLSSSVQDMKNGDMSVATFPTFLILARFSPPSSDGFSTSIPLAPFIPYVMKFSGSPAYHLRSLASKALIPLISSTTSLLNVTENLCSSLSFQNQNHLHGILLCLTQILKSFSSTITSCDDLRIKMKNLYSQVMWAAFEINHCYFTRSCAIDLFNLIVKENIFPCIDIKSLTASTFALLLNMEKQNGHSPGEFLAIRSATDFFLTVNQKYYKKNIAPFLQTLNFRSPQVLLVTLEHLSSFYAPTDKVLNKKIISFVTTVTDSNCWMLAADLICKFVSQFCKKELDFYKTELENIFSFLFSKISSERSEDVITLAIKLSGTILQAQVKYFEENGHVDHWLDFMSNYANVDCALSVRLAVAESLSTLLHVLQPSKIEGSTEVLMFDILIEFLVDDDKDVRDTASRGCSMFLQKFAHEDDEFENFVNNTNWPPSLVTKKIFYYLGAKRSITHFTCLIGQALKEELPEVFGLSQEEDRAFDKGETKIFKEDIYICRMISKSILKVHNKKGEDYFNSIHLSLKSLEDYLLLPIPKKFYNEESKNYTCSISEFLVILKREIIFILDVFKELSYTSPFKMKNFDLWVERLAKRAFLWEALKKYGSESFDEEELLSLKTCLIKPYILNCILNSLTLT</sequence>
<accession>A0A5N5SJX0</accession>
<dbReference type="GO" id="GO:0005829">
    <property type="term" value="C:cytosol"/>
    <property type="evidence" value="ECO:0007669"/>
    <property type="project" value="TreeGrafter"/>
</dbReference>
<dbReference type="PANTHER" id="PTHR14387:SF7">
    <property type="entry name" value="THYROID ADENOMA-ASSOCIATED PROTEIN"/>
    <property type="match status" value="1"/>
</dbReference>
<dbReference type="InterPro" id="IPR019442">
    <property type="entry name" value="THADA/TRM732_DUF2428"/>
</dbReference>
<dbReference type="SUPFAM" id="SSF48371">
    <property type="entry name" value="ARM repeat"/>
    <property type="match status" value="1"/>
</dbReference>
<feature type="domain" description="DUF2428" evidence="4">
    <location>
        <begin position="776"/>
        <end position="1045"/>
    </location>
</feature>
<evidence type="ECO:0000256" key="2">
    <source>
        <dbReference type="ARBA" id="ARBA00022694"/>
    </source>
</evidence>
<dbReference type="Pfam" id="PF25150">
    <property type="entry name" value="TPR_Trm732"/>
    <property type="match status" value="1"/>
</dbReference>
<dbReference type="InterPro" id="IPR016024">
    <property type="entry name" value="ARM-type_fold"/>
</dbReference>
<comment type="similarity">
    <text evidence="1">Belongs to the THADA family.</text>
</comment>
<keyword evidence="2" id="KW-0819">tRNA processing</keyword>
<keyword evidence="8" id="KW-1185">Reference proteome</keyword>
<gene>
    <name evidence="7" type="primary">THADA_0</name>
    <name evidence="7" type="ORF">Anas_00938</name>
</gene>
<dbReference type="InterPro" id="IPR051954">
    <property type="entry name" value="tRNA_methyltransferase_THADA"/>
</dbReference>
<dbReference type="Pfam" id="PF10350">
    <property type="entry name" value="DUF2428"/>
    <property type="match status" value="1"/>
</dbReference>
<proteinExistence type="inferred from homology"/>
<comment type="caution">
    <text evidence="7">The sequence shown here is derived from an EMBL/GenBank/DDBJ whole genome shotgun (WGS) entry which is preliminary data.</text>
</comment>
<evidence type="ECO:0000313" key="8">
    <source>
        <dbReference type="Proteomes" id="UP000326759"/>
    </source>
</evidence>
<reference evidence="7 8" key="1">
    <citation type="journal article" date="2019" name="PLoS Biol.">
        <title>Sex chromosomes control vertical transmission of feminizing Wolbachia symbionts in an isopod.</title>
        <authorList>
            <person name="Becking T."/>
            <person name="Chebbi M.A."/>
            <person name="Giraud I."/>
            <person name="Moumen B."/>
            <person name="Laverre T."/>
            <person name="Caubet Y."/>
            <person name="Peccoud J."/>
            <person name="Gilbert C."/>
            <person name="Cordaux R."/>
        </authorList>
    </citation>
    <scope>NUCLEOTIDE SEQUENCE [LARGE SCALE GENOMIC DNA]</scope>
    <source>
        <strain evidence="7">ANa2</strain>
        <tissue evidence="7">Whole body excluding digestive tract and cuticle</tissue>
    </source>
</reference>
<dbReference type="Gene3D" id="1.25.10.10">
    <property type="entry name" value="Leucine-rich Repeat Variant"/>
    <property type="match status" value="1"/>
</dbReference>
<name>A0A5N5SJX0_9CRUS</name>
<evidence type="ECO:0000259" key="5">
    <source>
        <dbReference type="Pfam" id="PF25150"/>
    </source>
</evidence>
<dbReference type="InterPro" id="IPR056842">
    <property type="entry name" value="THADA-like_TPR_C"/>
</dbReference>
<feature type="domain" description="tRNA (32-2'-O)-methyltransferase regulator THADA-like C-terminal TPR repeats region" evidence="6">
    <location>
        <begin position="1047"/>
        <end position="1201"/>
    </location>
</feature>
<evidence type="ECO:0000259" key="4">
    <source>
        <dbReference type="Pfam" id="PF10350"/>
    </source>
</evidence>
<organism evidence="7 8">
    <name type="scientific">Armadillidium nasatum</name>
    <dbReference type="NCBI Taxonomy" id="96803"/>
    <lineage>
        <taxon>Eukaryota</taxon>
        <taxon>Metazoa</taxon>
        <taxon>Ecdysozoa</taxon>
        <taxon>Arthropoda</taxon>
        <taxon>Crustacea</taxon>
        <taxon>Multicrustacea</taxon>
        <taxon>Malacostraca</taxon>
        <taxon>Eumalacostraca</taxon>
        <taxon>Peracarida</taxon>
        <taxon>Isopoda</taxon>
        <taxon>Oniscidea</taxon>
        <taxon>Crinocheta</taxon>
        <taxon>Armadillidiidae</taxon>
        <taxon>Armadillidium</taxon>
    </lineage>
</organism>
<evidence type="ECO:0000256" key="1">
    <source>
        <dbReference type="ARBA" id="ARBA00010409"/>
    </source>
</evidence>
<dbReference type="GO" id="GO:0030488">
    <property type="term" value="P:tRNA methylation"/>
    <property type="evidence" value="ECO:0007669"/>
    <property type="project" value="TreeGrafter"/>
</dbReference>
<feature type="non-terminal residue" evidence="7">
    <location>
        <position position="1"/>
    </location>
</feature>